<protein>
    <submittedName>
        <fullName evidence="2">Uncharacterized protein</fullName>
    </submittedName>
</protein>
<organism evidence="2">
    <name type="scientific">Ixodes ricinus</name>
    <name type="common">Common tick</name>
    <name type="synonym">Acarus ricinus</name>
    <dbReference type="NCBI Taxonomy" id="34613"/>
    <lineage>
        <taxon>Eukaryota</taxon>
        <taxon>Metazoa</taxon>
        <taxon>Ecdysozoa</taxon>
        <taxon>Arthropoda</taxon>
        <taxon>Chelicerata</taxon>
        <taxon>Arachnida</taxon>
        <taxon>Acari</taxon>
        <taxon>Parasitiformes</taxon>
        <taxon>Ixodida</taxon>
        <taxon>Ixodoidea</taxon>
        <taxon>Ixodidae</taxon>
        <taxon>Ixodinae</taxon>
        <taxon>Ixodes</taxon>
    </lineage>
</organism>
<reference evidence="2" key="1">
    <citation type="submission" date="2019-12" db="EMBL/GenBank/DDBJ databases">
        <title>An insight into the sialome of adult female Ixodes ricinus ticks feeding for 6 days.</title>
        <authorList>
            <person name="Perner J."/>
            <person name="Ribeiro J.M.C."/>
        </authorList>
    </citation>
    <scope>NUCLEOTIDE SEQUENCE</scope>
    <source>
        <strain evidence="2">Semi-engorged</strain>
        <tissue evidence="2">Salivary glands</tissue>
    </source>
</reference>
<sequence>MACMAALRVGRRSLRLPASLTLPGCPSASSLKRTSGTGPPSEPGPFSPGDDRDDTPCFLGSASGSMASSCICCITWFDMASV</sequence>
<dbReference type="EMBL" id="GIFC01002673">
    <property type="protein sequence ID" value="MXU84756.1"/>
    <property type="molecule type" value="Transcribed_RNA"/>
</dbReference>
<name>A0A6B0U9G3_IXORI</name>
<accession>A0A6B0U9G3</accession>
<evidence type="ECO:0000256" key="1">
    <source>
        <dbReference type="SAM" id="MobiDB-lite"/>
    </source>
</evidence>
<dbReference type="AlphaFoldDB" id="A0A6B0U9G3"/>
<proteinExistence type="predicted"/>
<evidence type="ECO:0000313" key="2">
    <source>
        <dbReference type="EMBL" id="MXU84756.1"/>
    </source>
</evidence>
<feature type="region of interest" description="Disordered" evidence="1">
    <location>
        <begin position="23"/>
        <end position="54"/>
    </location>
</feature>